<evidence type="ECO:0000313" key="11">
    <source>
        <dbReference type="EMBL" id="KAH6825106.1"/>
    </source>
</evidence>
<feature type="compositionally biased region" description="Low complexity" evidence="9">
    <location>
        <begin position="350"/>
        <end position="367"/>
    </location>
</feature>
<evidence type="ECO:0000256" key="2">
    <source>
        <dbReference type="ARBA" id="ARBA00011738"/>
    </source>
</evidence>
<feature type="compositionally biased region" description="Basic and acidic residues" evidence="9">
    <location>
        <begin position="920"/>
        <end position="929"/>
    </location>
</feature>
<evidence type="ECO:0000256" key="7">
    <source>
        <dbReference type="ARBA" id="ARBA00022833"/>
    </source>
</evidence>
<dbReference type="InterPro" id="IPR016193">
    <property type="entry name" value="Cytidine_deaminase-like"/>
</dbReference>
<feature type="region of interest" description="Disordered" evidence="9">
    <location>
        <begin position="919"/>
        <end position="1036"/>
    </location>
</feature>
<proteinExistence type="inferred from homology"/>
<evidence type="ECO:0000256" key="1">
    <source>
        <dbReference type="ARBA" id="ARBA00001947"/>
    </source>
</evidence>
<dbReference type="PANTHER" id="PTHR11079:SF179">
    <property type="entry name" value="TRNA(ADENINE(34)) DEAMINASE, CHLOROPLASTIC"/>
    <property type="match status" value="1"/>
</dbReference>
<dbReference type="PANTHER" id="PTHR11079">
    <property type="entry name" value="CYTOSINE DEAMINASE FAMILY MEMBER"/>
    <property type="match status" value="1"/>
</dbReference>
<comment type="subunit">
    <text evidence="2">Homodimer.</text>
</comment>
<dbReference type="GO" id="GO:0052717">
    <property type="term" value="F:tRNA-specific adenosine-34 deaminase activity"/>
    <property type="evidence" value="ECO:0007669"/>
    <property type="project" value="UniProtKB-EC"/>
</dbReference>
<feature type="compositionally biased region" description="Polar residues" evidence="9">
    <location>
        <begin position="933"/>
        <end position="945"/>
    </location>
</feature>
<keyword evidence="7" id="KW-0862">Zinc</keyword>
<dbReference type="SUPFAM" id="SSF53927">
    <property type="entry name" value="Cytidine deaminase-like"/>
    <property type="match status" value="1"/>
</dbReference>
<evidence type="ECO:0000256" key="6">
    <source>
        <dbReference type="ARBA" id="ARBA00022801"/>
    </source>
</evidence>
<feature type="compositionally biased region" description="Polar residues" evidence="9">
    <location>
        <begin position="1004"/>
        <end position="1022"/>
    </location>
</feature>
<dbReference type="EC" id="3.5.4.33" evidence="3"/>
<dbReference type="Proteomes" id="UP001190926">
    <property type="component" value="Unassembled WGS sequence"/>
</dbReference>
<organism evidence="11 12">
    <name type="scientific">Perilla frutescens var. hirtella</name>
    <name type="common">Perilla citriodora</name>
    <name type="synonym">Perilla setoyensis</name>
    <dbReference type="NCBI Taxonomy" id="608512"/>
    <lineage>
        <taxon>Eukaryota</taxon>
        <taxon>Viridiplantae</taxon>
        <taxon>Streptophyta</taxon>
        <taxon>Embryophyta</taxon>
        <taxon>Tracheophyta</taxon>
        <taxon>Spermatophyta</taxon>
        <taxon>Magnoliopsida</taxon>
        <taxon>eudicotyledons</taxon>
        <taxon>Gunneridae</taxon>
        <taxon>Pentapetalae</taxon>
        <taxon>asterids</taxon>
        <taxon>lamiids</taxon>
        <taxon>Lamiales</taxon>
        <taxon>Lamiaceae</taxon>
        <taxon>Nepetoideae</taxon>
        <taxon>Elsholtzieae</taxon>
        <taxon>Perilla</taxon>
    </lineage>
</organism>
<comment type="cofactor">
    <cofactor evidence="1">
        <name>Zn(2+)</name>
        <dbReference type="ChEBI" id="CHEBI:29105"/>
    </cofactor>
</comment>
<dbReference type="PROSITE" id="PS51747">
    <property type="entry name" value="CYT_DCMP_DEAMINASES_2"/>
    <property type="match status" value="1"/>
</dbReference>
<reference evidence="11 12" key="1">
    <citation type="journal article" date="2021" name="Nat. Commun.">
        <title>Incipient diploidization of the medicinal plant Perilla within 10,000 years.</title>
        <authorList>
            <person name="Zhang Y."/>
            <person name="Shen Q."/>
            <person name="Leng L."/>
            <person name="Zhang D."/>
            <person name="Chen S."/>
            <person name="Shi Y."/>
            <person name="Ning Z."/>
            <person name="Chen S."/>
        </authorList>
    </citation>
    <scope>NUCLEOTIDE SEQUENCE [LARGE SCALE GENOMIC DNA]</scope>
    <source>
        <strain evidence="12">cv. PC099</strain>
    </source>
</reference>
<dbReference type="InterPro" id="IPR028883">
    <property type="entry name" value="tRNA_aden_deaminase"/>
</dbReference>
<dbReference type="HAMAP" id="MF_00972">
    <property type="entry name" value="tRNA_aden_deaminase"/>
    <property type="match status" value="1"/>
</dbReference>
<feature type="region of interest" description="Disordered" evidence="9">
    <location>
        <begin position="842"/>
        <end position="870"/>
    </location>
</feature>
<gene>
    <name evidence="11" type="ORF">C2S53_019010</name>
</gene>
<feature type="compositionally biased region" description="Basic and acidic residues" evidence="9">
    <location>
        <begin position="398"/>
        <end position="414"/>
    </location>
</feature>
<dbReference type="GO" id="GO:0046872">
    <property type="term" value="F:metal ion binding"/>
    <property type="evidence" value="ECO:0007669"/>
    <property type="project" value="UniProtKB-KW"/>
</dbReference>
<evidence type="ECO:0000259" key="10">
    <source>
        <dbReference type="PROSITE" id="PS51747"/>
    </source>
</evidence>
<feature type="region of interest" description="Disordered" evidence="9">
    <location>
        <begin position="549"/>
        <end position="603"/>
    </location>
</feature>
<keyword evidence="5" id="KW-0479">Metal-binding</keyword>
<feature type="compositionally biased region" description="Basic and acidic residues" evidence="9">
    <location>
        <begin position="435"/>
        <end position="446"/>
    </location>
</feature>
<feature type="compositionally biased region" description="Low complexity" evidence="9">
    <location>
        <begin position="981"/>
        <end position="994"/>
    </location>
</feature>
<feature type="region of interest" description="Disordered" evidence="9">
    <location>
        <begin position="216"/>
        <end position="514"/>
    </location>
</feature>
<dbReference type="GO" id="GO:0002100">
    <property type="term" value="P:tRNA wobble adenosine to inosine editing"/>
    <property type="evidence" value="ECO:0007669"/>
    <property type="project" value="InterPro"/>
</dbReference>
<evidence type="ECO:0000256" key="9">
    <source>
        <dbReference type="SAM" id="MobiDB-lite"/>
    </source>
</evidence>
<evidence type="ECO:0000256" key="3">
    <source>
        <dbReference type="ARBA" id="ARBA00012740"/>
    </source>
</evidence>
<evidence type="ECO:0000313" key="12">
    <source>
        <dbReference type="Proteomes" id="UP001190926"/>
    </source>
</evidence>
<feature type="compositionally biased region" description="Polar residues" evidence="9">
    <location>
        <begin position="368"/>
        <end position="394"/>
    </location>
</feature>
<comment type="caution">
    <text evidence="11">The sequence shown here is derived from an EMBL/GenBank/DDBJ whole genome shotgun (WGS) entry which is preliminary data.</text>
</comment>
<dbReference type="Gene3D" id="3.40.140.10">
    <property type="entry name" value="Cytidine Deaminase, domain 2"/>
    <property type="match status" value="1"/>
</dbReference>
<accession>A0AAD4J0Z0</accession>
<feature type="region of interest" description="Disordered" evidence="9">
    <location>
        <begin position="1285"/>
        <end position="1306"/>
    </location>
</feature>
<feature type="domain" description="CMP/dCMP-type deaminase" evidence="10">
    <location>
        <begin position="1123"/>
        <end position="1245"/>
    </location>
</feature>
<dbReference type="CDD" id="cd01285">
    <property type="entry name" value="nucleoside_deaminase"/>
    <property type="match status" value="1"/>
</dbReference>
<dbReference type="GO" id="GO:0009507">
    <property type="term" value="C:chloroplast"/>
    <property type="evidence" value="ECO:0007669"/>
    <property type="project" value="TreeGrafter"/>
</dbReference>
<feature type="region of interest" description="Disordered" evidence="9">
    <location>
        <begin position="653"/>
        <end position="677"/>
    </location>
</feature>
<evidence type="ECO:0000256" key="4">
    <source>
        <dbReference type="ARBA" id="ARBA00022694"/>
    </source>
</evidence>
<keyword evidence="4" id="KW-0819">tRNA processing</keyword>
<comment type="catalytic activity">
    <reaction evidence="8">
        <text>adenosine(34) in tRNA + H2O + H(+) = inosine(34) in tRNA + NH4(+)</text>
        <dbReference type="Rhea" id="RHEA:43168"/>
        <dbReference type="Rhea" id="RHEA-COMP:10373"/>
        <dbReference type="Rhea" id="RHEA-COMP:10374"/>
        <dbReference type="ChEBI" id="CHEBI:15377"/>
        <dbReference type="ChEBI" id="CHEBI:15378"/>
        <dbReference type="ChEBI" id="CHEBI:28938"/>
        <dbReference type="ChEBI" id="CHEBI:74411"/>
        <dbReference type="ChEBI" id="CHEBI:82852"/>
        <dbReference type="EC" id="3.5.4.33"/>
    </reaction>
</comment>
<feature type="compositionally biased region" description="Polar residues" evidence="9">
    <location>
        <begin position="967"/>
        <end position="980"/>
    </location>
</feature>
<evidence type="ECO:0000256" key="8">
    <source>
        <dbReference type="ARBA" id="ARBA00048045"/>
    </source>
</evidence>
<keyword evidence="6" id="KW-0378">Hydrolase</keyword>
<feature type="compositionally biased region" description="Basic and acidic residues" evidence="9">
    <location>
        <begin position="453"/>
        <end position="502"/>
    </location>
</feature>
<feature type="compositionally biased region" description="Basic and acidic residues" evidence="9">
    <location>
        <begin position="563"/>
        <end position="578"/>
    </location>
</feature>
<dbReference type="FunFam" id="3.40.140.10:FF:000005">
    <property type="entry name" value="tRNA-specific adenosine deaminase"/>
    <property type="match status" value="1"/>
</dbReference>
<evidence type="ECO:0000256" key="5">
    <source>
        <dbReference type="ARBA" id="ARBA00022723"/>
    </source>
</evidence>
<name>A0AAD4J0Z0_PERFH</name>
<keyword evidence="12" id="KW-1185">Reference proteome</keyword>
<dbReference type="InterPro" id="IPR002125">
    <property type="entry name" value="CMP_dCMP_dom"/>
</dbReference>
<dbReference type="Pfam" id="PF00383">
    <property type="entry name" value="dCMP_cyt_deam_1"/>
    <property type="match status" value="1"/>
</dbReference>
<sequence length="1326" mass="150161">MLNTGIASAISLRTRGSLSFTTNDYSYCSNRRTPFAYSSSTPWCSCCCNSIYTVPSCPNYGYNLYGLKQSSLIQWSCFRRPISSSFNYYARLPGCDIDRICYCDKVCNFRERTVGRRSVGLKKRFVYEERSEMYDLGAVDEAEAVLSLLTEDLGEEYFLAAKETRRLVKKPVVEKRENGDLCRECGSKKNRVDVGLSESEIGRECESVVSSRKDSSRRRKERIRSENGQAILREEHKGSSLKNLREEREKEEREALLRKASQKSEEKQERELMRKENWKLGSRTEEKEELLRREHWQTMRRDRSRAEEREESLRREEHRQMVRKDRSRTEEKEELLRKEEHRQKMRKDGSSCSSYYSFSSNGDYDSGNEVQLTEGNYLENTSTGLKSYSTNNELVYQDTREEDQRREDYREDHGSSLANRSSSKEFHIGSGVVEGDFRKKSEKRLADISVEDMESRKETSLNESKSRMTYERNHEKSSDYVSYGDRREKPTESMKFDEERKQQLRQTGAEVSRQSETMLKYKQFVESQDIRSGNVIDTTGSQKVYTRKGEMSAKVACSNQELSSREDEHHRNSRKVSEESEIQDIDIRKTSNSQQRFETSVKREDYSNPILGSIDNAEHQQQYDRVSGQVELRRKSQKLIEKDNKSMLKRETDEFAKQEENVNLASTSSSESKEPHSLIHAKITRSGTSRNESDELNKVIVTHSGNTGVIWVEDRNKNATETAVIPPLDSPETATFLGSTAGIAIDDDDNGRLQLESTTLHGSGIQGSVAIHPEAYSGAKSYISHGQPSRFISDKDAIESAARLEKSSTHYVSEFVEQVRSEILSSEIQREKEIYRTKILHEGGSGDAHSNEHDLVHDNQQSGAKGPSDEMWNVDELSIQEPSKPEVQDNASKDSDVIVKRTGRSLWNIIADIARLRWSAHSESHDSGKKTGGRTSSIQSASSEKWFSGHEAEENEEALQEKEGRSSKQGLSDSYQQGQTSSQIEESSSSSSLESRLRHVGINAPSSSVTQERSSLQASISLPSGGEISGDTPSAAIIDSSVPLPALRLRRSPAVRGVPEAEEAAASGSGMSEQVNTGLVEQTQPVINEGEVKQKKLQRKDQVVRDRFDEWEEAYRIEADQRKIDEMFMREALLEAQKAADNWEVPVGAVLVHNGKIIARGCNLVEELRDSTAHAEIICIREASNILRTWRLSETTLYVTLEPCPMCAGAILQARVDTLVWGAPNKLLGADGSWIRLFPGDGGNGAEASDKPAAPVHPFHPKMNIRRGVLALECADAMQQFFKRRRKKEKKADTSPKPQPSCIPISNRPSNFMAKMHDAFHLMFCL</sequence>
<feature type="compositionally biased region" description="Basic and acidic residues" evidence="9">
    <location>
        <begin position="232"/>
        <end position="349"/>
    </location>
</feature>
<protein>
    <recommendedName>
        <fullName evidence="3">tRNA(adenine(34)) deaminase</fullName>
        <ecNumber evidence="3">3.5.4.33</ecNumber>
    </recommendedName>
</protein>
<dbReference type="EMBL" id="SDAM02000243">
    <property type="protein sequence ID" value="KAH6825106.1"/>
    <property type="molecule type" value="Genomic_DNA"/>
</dbReference>